<organism evidence="2 3">
    <name type="scientific">Acinetobacter pseudolwoffii</name>
    <dbReference type="NCBI Taxonomy" id="2053287"/>
    <lineage>
        <taxon>Bacteria</taxon>
        <taxon>Pseudomonadati</taxon>
        <taxon>Pseudomonadota</taxon>
        <taxon>Gammaproteobacteria</taxon>
        <taxon>Moraxellales</taxon>
        <taxon>Moraxellaceae</taxon>
        <taxon>Acinetobacter</taxon>
    </lineage>
</organism>
<sequence length="152" mass="18493">MQQTPEFKEKAKLTQIAMKDMFYVLFGTAYMHQYFDLVMVLFSIILALIVPYEGLFITSQSQGMTNYHRWLYDVFVIVNTFLGFVIFYMLKHQKYNIEVKQKWRVYITAHAQFKFHRYLKVQEKGKKPLMHTRFGEYFFVLITIIFLLRYIH</sequence>
<keyword evidence="1" id="KW-0812">Transmembrane</keyword>
<feature type="transmembrane region" description="Helical" evidence="1">
    <location>
        <begin position="70"/>
        <end position="90"/>
    </location>
</feature>
<evidence type="ECO:0000313" key="3">
    <source>
        <dbReference type="Proteomes" id="UP000023774"/>
    </source>
</evidence>
<name>N9KRL9_9GAMM</name>
<feature type="transmembrane region" description="Helical" evidence="1">
    <location>
        <begin position="134"/>
        <end position="151"/>
    </location>
</feature>
<dbReference type="Proteomes" id="UP000023774">
    <property type="component" value="Unassembled WGS sequence"/>
</dbReference>
<reference evidence="2 3" key="1">
    <citation type="submission" date="2013-02" db="EMBL/GenBank/DDBJ databases">
        <title>The Genome Sequence of Acinetobacter sp. NIPH 713.</title>
        <authorList>
            <consortium name="The Broad Institute Genome Sequencing Platform"/>
            <consortium name="The Broad Institute Genome Sequencing Center for Infectious Disease"/>
            <person name="Cerqueira G."/>
            <person name="Feldgarden M."/>
            <person name="Courvalin P."/>
            <person name="Perichon B."/>
            <person name="Grillot-Courvalin C."/>
            <person name="Clermont D."/>
            <person name="Rocha E."/>
            <person name="Yoon E.-J."/>
            <person name="Nemec A."/>
            <person name="Walker B."/>
            <person name="Young S.K."/>
            <person name="Zeng Q."/>
            <person name="Gargeya S."/>
            <person name="Fitzgerald M."/>
            <person name="Haas B."/>
            <person name="Abouelleil A."/>
            <person name="Alvarado L."/>
            <person name="Arachchi H.M."/>
            <person name="Berlin A.M."/>
            <person name="Chapman S.B."/>
            <person name="Dewar J."/>
            <person name="Goldberg J."/>
            <person name="Griggs A."/>
            <person name="Gujja S."/>
            <person name="Hansen M."/>
            <person name="Howarth C."/>
            <person name="Imamovic A."/>
            <person name="Larimer J."/>
            <person name="McCowan C."/>
            <person name="Murphy C."/>
            <person name="Neiman D."/>
            <person name="Pearson M."/>
            <person name="Priest M."/>
            <person name="Roberts A."/>
            <person name="Saif S."/>
            <person name="Shea T."/>
            <person name="Sisk P."/>
            <person name="Sykes S."/>
            <person name="Wortman J."/>
            <person name="Nusbaum C."/>
            <person name="Birren B."/>
        </authorList>
    </citation>
    <scope>NUCLEOTIDE SEQUENCE [LARGE SCALE GENOMIC DNA]</scope>
    <source>
        <strain evidence="2 3">NIPH 713</strain>
    </source>
</reference>
<keyword evidence="1" id="KW-0472">Membrane</keyword>
<dbReference type="EMBL" id="APRJ01000011">
    <property type="protein sequence ID" value="ENW86618.1"/>
    <property type="molecule type" value="Genomic_DNA"/>
</dbReference>
<comment type="caution">
    <text evidence="2">The sequence shown here is derived from an EMBL/GenBank/DDBJ whole genome shotgun (WGS) entry which is preliminary data.</text>
</comment>
<evidence type="ECO:0000256" key="1">
    <source>
        <dbReference type="SAM" id="Phobius"/>
    </source>
</evidence>
<keyword evidence="1" id="KW-1133">Transmembrane helix</keyword>
<gene>
    <name evidence="2" type="ORF">F906_01677</name>
</gene>
<evidence type="ECO:0000313" key="2">
    <source>
        <dbReference type="EMBL" id="ENW86618.1"/>
    </source>
</evidence>
<proteinExistence type="predicted"/>
<dbReference type="HOGENOM" id="CLU_1718399_0_0_6"/>
<keyword evidence="3" id="KW-1185">Reference proteome</keyword>
<dbReference type="PATRIC" id="fig|1217709.3.peg.1618"/>
<accession>N9KRL9</accession>
<protein>
    <submittedName>
        <fullName evidence="2">Uncharacterized protein</fullName>
    </submittedName>
</protein>
<feature type="transmembrane region" description="Helical" evidence="1">
    <location>
        <begin position="21"/>
        <end position="50"/>
    </location>
</feature>
<dbReference type="AlphaFoldDB" id="N9KRL9"/>